<proteinExistence type="predicted"/>
<name>A0A8J4RMK0_9ROSI</name>
<gene>
    <name evidence="1" type="ORF">CMV_005206</name>
</gene>
<accession>A0A8J4RMK0</accession>
<sequence length="94" mass="10526">MIAGAALRQKLTPSPLLPSRKNFWIPLLPPSSIFYFLLPKSPPHHTPKHTATQVTGFFPRACEHAGATQRMWKTKSSWQMFGKGLEILVSTAIK</sequence>
<organism evidence="1 2">
    <name type="scientific">Castanea mollissima</name>
    <name type="common">Chinese chestnut</name>
    <dbReference type="NCBI Taxonomy" id="60419"/>
    <lineage>
        <taxon>Eukaryota</taxon>
        <taxon>Viridiplantae</taxon>
        <taxon>Streptophyta</taxon>
        <taxon>Embryophyta</taxon>
        <taxon>Tracheophyta</taxon>
        <taxon>Spermatophyta</taxon>
        <taxon>Magnoliopsida</taxon>
        <taxon>eudicotyledons</taxon>
        <taxon>Gunneridae</taxon>
        <taxon>Pentapetalae</taxon>
        <taxon>rosids</taxon>
        <taxon>fabids</taxon>
        <taxon>Fagales</taxon>
        <taxon>Fagaceae</taxon>
        <taxon>Castanea</taxon>
    </lineage>
</organism>
<protein>
    <submittedName>
        <fullName evidence="1">Uncharacterized protein</fullName>
    </submittedName>
</protein>
<dbReference type="AlphaFoldDB" id="A0A8J4RMK0"/>
<dbReference type="EMBL" id="JRKL02000460">
    <property type="protein sequence ID" value="KAF3971184.1"/>
    <property type="molecule type" value="Genomic_DNA"/>
</dbReference>
<evidence type="ECO:0000313" key="2">
    <source>
        <dbReference type="Proteomes" id="UP000737018"/>
    </source>
</evidence>
<evidence type="ECO:0000313" key="1">
    <source>
        <dbReference type="EMBL" id="KAF3971184.1"/>
    </source>
</evidence>
<dbReference type="Proteomes" id="UP000737018">
    <property type="component" value="Unassembled WGS sequence"/>
</dbReference>
<reference evidence="1" key="1">
    <citation type="submission" date="2020-03" db="EMBL/GenBank/DDBJ databases">
        <title>Castanea mollissima Vanexum genome sequencing.</title>
        <authorList>
            <person name="Staton M."/>
        </authorList>
    </citation>
    <scope>NUCLEOTIDE SEQUENCE</scope>
    <source>
        <tissue evidence="1">Leaf</tissue>
    </source>
</reference>
<comment type="caution">
    <text evidence="1">The sequence shown here is derived from an EMBL/GenBank/DDBJ whole genome shotgun (WGS) entry which is preliminary data.</text>
</comment>
<keyword evidence="2" id="KW-1185">Reference proteome</keyword>